<dbReference type="Pfam" id="PF02391">
    <property type="entry name" value="MoaE"/>
    <property type="match status" value="1"/>
</dbReference>
<organism evidence="1 2">
    <name type="scientific">Enterococcus diestrammenae</name>
    <dbReference type="NCBI Taxonomy" id="1155073"/>
    <lineage>
        <taxon>Bacteria</taxon>
        <taxon>Bacillati</taxon>
        <taxon>Bacillota</taxon>
        <taxon>Bacilli</taxon>
        <taxon>Lactobacillales</taxon>
        <taxon>Enterococcaceae</taxon>
        <taxon>Enterococcus</taxon>
    </lineage>
</organism>
<dbReference type="Gene3D" id="3.90.1170.40">
    <property type="entry name" value="Molybdopterin biosynthesis MoaE subunit"/>
    <property type="match status" value="1"/>
</dbReference>
<dbReference type="PANTHER" id="PTHR23404">
    <property type="entry name" value="MOLYBDOPTERIN SYNTHASE RELATED"/>
    <property type="match status" value="1"/>
</dbReference>
<dbReference type="SUPFAM" id="SSF54690">
    <property type="entry name" value="Molybdopterin synthase subunit MoaE"/>
    <property type="match status" value="1"/>
</dbReference>
<reference evidence="2" key="1">
    <citation type="submission" date="2016-06" db="EMBL/GenBank/DDBJ databases">
        <title>Four novel species of enterococci isolated from chicken manure.</title>
        <authorList>
            <person name="Van Tyne D."/>
        </authorList>
    </citation>
    <scope>NUCLEOTIDE SEQUENCE [LARGE SCALE GENOMIC DNA]</scope>
    <source>
        <strain evidence="2">JM9A</strain>
    </source>
</reference>
<dbReference type="InterPro" id="IPR036563">
    <property type="entry name" value="MoaE_sf"/>
</dbReference>
<evidence type="ECO:0000313" key="2">
    <source>
        <dbReference type="Proteomes" id="UP001429357"/>
    </source>
</evidence>
<evidence type="ECO:0000313" key="1">
    <source>
        <dbReference type="EMBL" id="MEO1782852.1"/>
    </source>
</evidence>
<name>A0ABV0F729_9ENTE</name>
<gene>
    <name evidence="1" type="ORF">BAU18_002468</name>
</gene>
<reference evidence="1 2" key="2">
    <citation type="submission" date="2024-02" db="EMBL/GenBank/DDBJ databases">
        <title>The Genome Sequence of Enterococcus diestrammenae JM9A.</title>
        <authorList>
            <person name="Earl A."/>
            <person name="Manson A."/>
            <person name="Gilmore M."/>
            <person name="Sanders J."/>
            <person name="Shea T."/>
            <person name="Howe W."/>
            <person name="Livny J."/>
            <person name="Cuomo C."/>
            <person name="Neafsey D."/>
            <person name="Birren B."/>
        </authorList>
    </citation>
    <scope>NUCLEOTIDE SEQUENCE [LARGE SCALE GENOMIC DNA]</scope>
    <source>
        <strain evidence="1 2">JM9A</strain>
    </source>
</reference>
<dbReference type="InterPro" id="IPR003448">
    <property type="entry name" value="Mopterin_biosynth_MoaE"/>
</dbReference>
<keyword evidence="2" id="KW-1185">Reference proteome</keyword>
<dbReference type="EMBL" id="MAEI02000001">
    <property type="protein sequence ID" value="MEO1782852.1"/>
    <property type="molecule type" value="Genomic_DNA"/>
</dbReference>
<sequence>MAFIRLQYEPIDVLACYQKMKAPAFGGIVTFCGTVREWTGELQTTFIEYTAYEEMAVKELRKLAAPIEAAGGKVVIVHRLGPLEIEDEAVFIGVATAHRQEAFEGCRQIIDQLKEAVPIWKKEINTTGERWGGELAHD</sequence>
<dbReference type="Proteomes" id="UP001429357">
    <property type="component" value="Unassembled WGS sequence"/>
</dbReference>
<dbReference type="RefSeq" id="WP_161869948.1">
    <property type="nucleotide sequence ID" value="NZ_MAEI02000001.1"/>
</dbReference>
<protein>
    <submittedName>
        <fullName evidence="1">Molybdopterin synthase catalytic subunit</fullName>
    </submittedName>
</protein>
<dbReference type="CDD" id="cd00756">
    <property type="entry name" value="MoaE"/>
    <property type="match status" value="1"/>
</dbReference>
<comment type="caution">
    <text evidence="1">The sequence shown here is derived from an EMBL/GenBank/DDBJ whole genome shotgun (WGS) entry which is preliminary data.</text>
</comment>
<proteinExistence type="predicted"/>
<accession>A0ABV0F729</accession>